<evidence type="ECO:0000256" key="2">
    <source>
        <dbReference type="ARBA" id="ARBA00022614"/>
    </source>
</evidence>
<comment type="subcellular location">
    <subcellularLocation>
        <location evidence="1">Membrane</location>
        <topology evidence="1">Single-pass type I membrane protein</topology>
    </subcellularLocation>
</comment>
<evidence type="ECO:0000256" key="4">
    <source>
        <dbReference type="ARBA" id="ARBA00022729"/>
    </source>
</evidence>
<dbReference type="Gene3D" id="3.80.10.10">
    <property type="entry name" value="Ribonuclease Inhibitor"/>
    <property type="match status" value="3"/>
</dbReference>
<evidence type="ECO:0000313" key="10">
    <source>
        <dbReference type="EMBL" id="KAE8671978.1"/>
    </source>
</evidence>
<feature type="domain" description="Protein kinase" evidence="9">
    <location>
        <begin position="174"/>
        <end position="571"/>
    </location>
</feature>
<evidence type="ECO:0000259" key="9">
    <source>
        <dbReference type="PROSITE" id="PS50011"/>
    </source>
</evidence>
<evidence type="ECO:0000313" key="11">
    <source>
        <dbReference type="Proteomes" id="UP000436088"/>
    </source>
</evidence>
<proteinExistence type="predicted"/>
<keyword evidence="7" id="KW-0472">Membrane</keyword>
<dbReference type="FunFam" id="3.80.10.10:FF:000383">
    <property type="entry name" value="Leucine-rich repeat receptor protein kinase EMS1"/>
    <property type="match status" value="1"/>
</dbReference>
<dbReference type="InterPro" id="IPR013210">
    <property type="entry name" value="LRR_N_plant-typ"/>
</dbReference>
<dbReference type="GO" id="GO:0005524">
    <property type="term" value="F:ATP binding"/>
    <property type="evidence" value="ECO:0007669"/>
    <property type="project" value="InterPro"/>
</dbReference>
<comment type="caution">
    <text evidence="10">The sequence shown here is derived from an EMBL/GenBank/DDBJ whole genome shotgun (WGS) entry which is preliminary data.</text>
</comment>
<sequence length="612" mass="67536">MLSMGGFLRIFNAYSNNVKGPLPLDNPVVGGNDTDRQALLYFKAKITGDQLKIMESWNSSIHFCQWRDERLVGNNFYNEIPQEIGPLKRLETLEPMNNAISGEIPSNLSTCSKLTLFDMRGNQLTAEIPASLGLLSNLKVLGVHNNSLRGSIPPSLGNLSSLEMLGLSFNALSGIIPEPLGRLANLLVFVVYENEISGTIPISMFNPSSLRVFDIGENKIEGELDLSHNSLSGLLPNSLGCCVSLEKLLLEGNLFEGSIPSSLSSLRGLDTFDISHNNLSGVCKNGSATFVDGNWVALIFTSLLILCILRATDGFATQNLFSSGNFSSLYKGIFEESGATIAVKVLNLLNRGSSRSFLAECEALKNIRHRNLVKMLLMHWNIYSIVVKRRSFIVTSSQGISTLEYSTRSFISDFGLEKVLYESSLNHPPNQSSSLGIRGTIGYAPPEYDMGSELSTKGGVYSYGILLLEMFTGKRPTDERFEEGPSLLNFVREAFPDQMIEIIDPILLQESVRGGTVAYGTRNENRMRNDSLQCLNLIFGIGLTCSAKSPSERMGVNEVVTKLCSARDKLLRPTPRFVVVFKRHTPLNHQVMILSYLSKYFLTCATFTSRFC</sequence>
<dbReference type="SUPFAM" id="SSF56112">
    <property type="entry name" value="Protein kinase-like (PK-like)"/>
    <property type="match status" value="1"/>
</dbReference>
<dbReference type="Gene3D" id="1.10.510.10">
    <property type="entry name" value="Transferase(Phosphotransferase) domain 1"/>
    <property type="match status" value="1"/>
</dbReference>
<evidence type="ECO:0000256" key="8">
    <source>
        <dbReference type="ARBA" id="ARBA00023170"/>
    </source>
</evidence>
<keyword evidence="11" id="KW-1185">Reference proteome</keyword>
<keyword evidence="3" id="KW-0812">Transmembrane</keyword>
<dbReference type="Proteomes" id="UP000436088">
    <property type="component" value="Unassembled WGS sequence"/>
</dbReference>
<dbReference type="Pfam" id="PF07714">
    <property type="entry name" value="PK_Tyr_Ser-Thr"/>
    <property type="match status" value="1"/>
</dbReference>
<dbReference type="Pfam" id="PF08263">
    <property type="entry name" value="LRRNT_2"/>
    <property type="match status" value="1"/>
</dbReference>
<reference evidence="10" key="1">
    <citation type="submission" date="2019-09" db="EMBL/GenBank/DDBJ databases">
        <title>Draft genome information of white flower Hibiscus syriacus.</title>
        <authorList>
            <person name="Kim Y.-M."/>
        </authorList>
    </citation>
    <scope>NUCLEOTIDE SEQUENCE [LARGE SCALE GENOMIC DNA]</scope>
    <source>
        <strain evidence="10">YM2019G1</strain>
    </source>
</reference>
<dbReference type="PANTHER" id="PTHR48053:SF37">
    <property type="entry name" value="LEUCINE-RICH REPEAT PROTEIN KINASE FAMILY PROTEIN"/>
    <property type="match status" value="1"/>
</dbReference>
<accession>A0A6A2XA45</accession>
<keyword evidence="5" id="KW-0677">Repeat</keyword>
<dbReference type="InterPro" id="IPR001245">
    <property type="entry name" value="Ser-Thr/Tyr_kinase_cat_dom"/>
</dbReference>
<dbReference type="SUPFAM" id="SSF52058">
    <property type="entry name" value="L domain-like"/>
    <property type="match status" value="1"/>
</dbReference>
<keyword evidence="8" id="KW-0675">Receptor</keyword>
<dbReference type="EMBL" id="VEPZ02001457">
    <property type="protein sequence ID" value="KAE8671978.1"/>
    <property type="molecule type" value="Genomic_DNA"/>
</dbReference>
<evidence type="ECO:0000256" key="7">
    <source>
        <dbReference type="ARBA" id="ARBA00023136"/>
    </source>
</evidence>
<dbReference type="InterPro" id="IPR001611">
    <property type="entry name" value="Leu-rich_rpt"/>
</dbReference>
<dbReference type="GO" id="GO:0016020">
    <property type="term" value="C:membrane"/>
    <property type="evidence" value="ECO:0007669"/>
    <property type="project" value="UniProtKB-SubCell"/>
</dbReference>
<dbReference type="InterPro" id="IPR011009">
    <property type="entry name" value="Kinase-like_dom_sf"/>
</dbReference>
<organism evidence="10 11">
    <name type="scientific">Hibiscus syriacus</name>
    <name type="common">Rose of Sharon</name>
    <dbReference type="NCBI Taxonomy" id="106335"/>
    <lineage>
        <taxon>Eukaryota</taxon>
        <taxon>Viridiplantae</taxon>
        <taxon>Streptophyta</taxon>
        <taxon>Embryophyta</taxon>
        <taxon>Tracheophyta</taxon>
        <taxon>Spermatophyta</taxon>
        <taxon>Magnoliopsida</taxon>
        <taxon>eudicotyledons</taxon>
        <taxon>Gunneridae</taxon>
        <taxon>Pentapetalae</taxon>
        <taxon>rosids</taxon>
        <taxon>malvids</taxon>
        <taxon>Malvales</taxon>
        <taxon>Malvaceae</taxon>
        <taxon>Malvoideae</taxon>
        <taxon>Hibiscus</taxon>
    </lineage>
</organism>
<protein>
    <recommendedName>
        <fullName evidence="9">Protein kinase domain-containing protein</fullName>
    </recommendedName>
</protein>
<dbReference type="GO" id="GO:0004672">
    <property type="term" value="F:protein kinase activity"/>
    <property type="evidence" value="ECO:0007669"/>
    <property type="project" value="InterPro"/>
</dbReference>
<name>A0A6A2XA45_HIBSY</name>
<evidence type="ECO:0000256" key="1">
    <source>
        <dbReference type="ARBA" id="ARBA00004479"/>
    </source>
</evidence>
<evidence type="ECO:0000256" key="6">
    <source>
        <dbReference type="ARBA" id="ARBA00022989"/>
    </source>
</evidence>
<dbReference type="InterPro" id="IPR051716">
    <property type="entry name" value="Plant_RL_S/T_kinase"/>
</dbReference>
<evidence type="ECO:0000256" key="5">
    <source>
        <dbReference type="ARBA" id="ARBA00022737"/>
    </source>
</evidence>
<gene>
    <name evidence="10" type="ORF">F3Y22_tig00111877pilonHSYRG00273</name>
</gene>
<dbReference type="InterPro" id="IPR032675">
    <property type="entry name" value="LRR_dom_sf"/>
</dbReference>
<dbReference type="InterPro" id="IPR000719">
    <property type="entry name" value="Prot_kinase_dom"/>
</dbReference>
<evidence type="ECO:0000256" key="3">
    <source>
        <dbReference type="ARBA" id="ARBA00022692"/>
    </source>
</evidence>
<dbReference type="PANTHER" id="PTHR48053">
    <property type="entry name" value="LEUCINE RICH REPEAT FAMILY PROTEIN, EXPRESSED"/>
    <property type="match status" value="1"/>
</dbReference>
<keyword evidence="6" id="KW-1133">Transmembrane helix</keyword>
<keyword evidence="2" id="KW-0433">Leucine-rich repeat</keyword>
<dbReference type="PROSITE" id="PS50011">
    <property type="entry name" value="PROTEIN_KINASE_DOM"/>
    <property type="match status" value="1"/>
</dbReference>
<keyword evidence="4" id="KW-0732">Signal</keyword>
<dbReference type="Gene3D" id="3.30.200.20">
    <property type="entry name" value="Phosphorylase Kinase, domain 1"/>
    <property type="match status" value="1"/>
</dbReference>
<dbReference type="Pfam" id="PF00560">
    <property type="entry name" value="LRR_1"/>
    <property type="match status" value="4"/>
</dbReference>
<dbReference type="AlphaFoldDB" id="A0A6A2XA45"/>